<proteinExistence type="predicted"/>
<feature type="compositionally biased region" description="Basic and acidic residues" evidence="2">
    <location>
        <begin position="827"/>
        <end position="849"/>
    </location>
</feature>
<dbReference type="EMBL" id="JAUIRO010000008">
    <property type="protein sequence ID" value="KAK0703721.1"/>
    <property type="molecule type" value="Genomic_DNA"/>
</dbReference>
<feature type="compositionally biased region" description="Acidic residues" evidence="2">
    <location>
        <begin position="310"/>
        <end position="322"/>
    </location>
</feature>
<keyword evidence="1" id="KW-0175">Coiled coil</keyword>
<feature type="region of interest" description="Disordered" evidence="2">
    <location>
        <begin position="401"/>
        <end position="420"/>
    </location>
</feature>
<dbReference type="GO" id="GO:0034501">
    <property type="term" value="P:protein localization to kinetochore"/>
    <property type="evidence" value="ECO:0007669"/>
    <property type="project" value="TreeGrafter"/>
</dbReference>
<dbReference type="Pfam" id="PF18210">
    <property type="entry name" value="Knl1_RWD_C"/>
    <property type="match status" value="1"/>
</dbReference>
<dbReference type="GO" id="GO:0000776">
    <property type="term" value="C:kinetochore"/>
    <property type="evidence" value="ECO:0007669"/>
    <property type="project" value="TreeGrafter"/>
</dbReference>
<feature type="region of interest" description="Disordered" evidence="2">
    <location>
        <begin position="477"/>
        <end position="502"/>
    </location>
</feature>
<keyword evidence="5" id="KW-1185">Reference proteome</keyword>
<dbReference type="Pfam" id="PF08317">
    <property type="entry name" value="Spc7"/>
    <property type="match status" value="2"/>
</dbReference>
<dbReference type="GO" id="GO:0007094">
    <property type="term" value="P:mitotic spindle assembly checkpoint signaling"/>
    <property type="evidence" value="ECO:0007669"/>
    <property type="project" value="TreeGrafter"/>
</dbReference>
<feature type="region of interest" description="Disordered" evidence="2">
    <location>
        <begin position="439"/>
        <end position="459"/>
    </location>
</feature>
<feature type="compositionally biased region" description="Polar residues" evidence="2">
    <location>
        <begin position="723"/>
        <end position="745"/>
    </location>
</feature>
<feature type="domain" description="Spc7 kinetochore protein" evidence="3">
    <location>
        <begin position="995"/>
        <end position="1292"/>
    </location>
</feature>
<reference evidence="4" key="1">
    <citation type="submission" date="2023-06" db="EMBL/GenBank/DDBJ databases">
        <title>Genome-scale phylogeny and comparative genomics of the fungal order Sordariales.</title>
        <authorList>
            <consortium name="Lawrence Berkeley National Laboratory"/>
            <person name="Hensen N."/>
            <person name="Bonometti L."/>
            <person name="Westerberg I."/>
            <person name="Brannstrom I.O."/>
            <person name="Guillou S."/>
            <person name="Cros-Aarteil S."/>
            <person name="Calhoun S."/>
            <person name="Haridas S."/>
            <person name="Kuo A."/>
            <person name="Mondo S."/>
            <person name="Pangilinan J."/>
            <person name="Riley R."/>
            <person name="LaButti K."/>
            <person name="Andreopoulos B."/>
            <person name="Lipzen A."/>
            <person name="Chen C."/>
            <person name="Yanf M."/>
            <person name="Daum C."/>
            <person name="Ng V."/>
            <person name="Clum A."/>
            <person name="Steindorff A."/>
            <person name="Ohm R."/>
            <person name="Martin F."/>
            <person name="Silar P."/>
            <person name="Natvig D."/>
            <person name="Lalanne C."/>
            <person name="Gautier V."/>
            <person name="Ament-velasquez S.L."/>
            <person name="Kruys A."/>
            <person name="Hutchinson M.I."/>
            <person name="Powell A.J."/>
            <person name="Barry K."/>
            <person name="Miller A.N."/>
            <person name="Grigoriev I.V."/>
            <person name="Debuchy R."/>
            <person name="Gladieux P."/>
            <person name="Thoren M.H."/>
            <person name="Johannesson H."/>
        </authorList>
    </citation>
    <scope>NUCLEOTIDE SEQUENCE</scope>
    <source>
        <strain evidence="4">SMH2392-1A</strain>
    </source>
</reference>
<accession>A0AA39ZUD2</accession>
<dbReference type="SMART" id="SM00787">
    <property type="entry name" value="Spc7"/>
    <property type="match status" value="1"/>
</dbReference>
<feature type="region of interest" description="Disordered" evidence="2">
    <location>
        <begin position="632"/>
        <end position="782"/>
    </location>
</feature>
<dbReference type="InterPro" id="IPR013253">
    <property type="entry name" value="Spc7_domain"/>
</dbReference>
<feature type="region of interest" description="Disordered" evidence="2">
    <location>
        <begin position="1029"/>
        <end position="1052"/>
    </location>
</feature>
<feature type="region of interest" description="Disordered" evidence="2">
    <location>
        <begin position="891"/>
        <end position="1006"/>
    </location>
</feature>
<feature type="compositionally biased region" description="Polar residues" evidence="2">
    <location>
        <begin position="924"/>
        <end position="937"/>
    </location>
</feature>
<dbReference type="Proteomes" id="UP001172101">
    <property type="component" value="Unassembled WGS sequence"/>
</dbReference>
<feature type="compositionally biased region" description="Basic and acidic residues" evidence="2">
    <location>
        <begin position="295"/>
        <end position="309"/>
    </location>
</feature>
<evidence type="ECO:0000313" key="4">
    <source>
        <dbReference type="EMBL" id="KAK0703721.1"/>
    </source>
</evidence>
<protein>
    <recommendedName>
        <fullName evidence="3">Spc7 kinetochore protein domain-containing protein</fullName>
    </recommendedName>
</protein>
<feature type="region of interest" description="Disordered" evidence="2">
    <location>
        <begin position="202"/>
        <end position="350"/>
    </location>
</feature>
<dbReference type="PANTHER" id="PTHR28260:SF1">
    <property type="entry name" value="SPINDLE POLE BODY COMPONENT SPC105"/>
    <property type="match status" value="1"/>
</dbReference>
<feature type="compositionally biased region" description="Low complexity" evidence="2">
    <location>
        <begin position="206"/>
        <end position="223"/>
    </location>
</feature>
<feature type="compositionally biased region" description="Basic and acidic residues" evidence="2">
    <location>
        <begin position="246"/>
        <end position="262"/>
    </location>
</feature>
<dbReference type="SMART" id="SM01315">
    <property type="entry name" value="Spc7_N"/>
    <property type="match status" value="1"/>
</dbReference>
<dbReference type="GeneID" id="85326379"/>
<feature type="compositionally biased region" description="Polar residues" evidence="2">
    <location>
        <begin position="119"/>
        <end position="129"/>
    </location>
</feature>
<organism evidence="4 5">
    <name type="scientific">Lasiosphaeria miniovina</name>
    <dbReference type="NCBI Taxonomy" id="1954250"/>
    <lineage>
        <taxon>Eukaryota</taxon>
        <taxon>Fungi</taxon>
        <taxon>Dikarya</taxon>
        <taxon>Ascomycota</taxon>
        <taxon>Pezizomycotina</taxon>
        <taxon>Sordariomycetes</taxon>
        <taxon>Sordariomycetidae</taxon>
        <taxon>Sordariales</taxon>
        <taxon>Lasiosphaeriaceae</taxon>
        <taxon>Lasiosphaeria</taxon>
    </lineage>
</organism>
<evidence type="ECO:0000256" key="1">
    <source>
        <dbReference type="SAM" id="Coils"/>
    </source>
</evidence>
<dbReference type="RefSeq" id="XP_060290580.1">
    <property type="nucleotide sequence ID" value="XM_060443109.1"/>
</dbReference>
<name>A0AA39ZUD2_9PEZI</name>
<dbReference type="Pfam" id="PF15402">
    <property type="entry name" value="MELT_2"/>
    <property type="match status" value="5"/>
</dbReference>
<evidence type="ECO:0000256" key="2">
    <source>
        <dbReference type="SAM" id="MobiDB-lite"/>
    </source>
</evidence>
<feature type="region of interest" description="Disordered" evidence="2">
    <location>
        <begin position="827"/>
        <end position="858"/>
    </location>
</feature>
<evidence type="ECO:0000313" key="5">
    <source>
        <dbReference type="Proteomes" id="UP001172101"/>
    </source>
</evidence>
<feature type="compositionally biased region" description="Basic and acidic residues" evidence="2">
    <location>
        <begin position="146"/>
        <end position="176"/>
    </location>
</feature>
<dbReference type="PANTHER" id="PTHR28260">
    <property type="entry name" value="SPINDLE POLE BODY COMPONENT SPC105"/>
    <property type="match status" value="1"/>
</dbReference>
<feature type="compositionally biased region" description="Polar residues" evidence="2">
    <location>
        <begin position="953"/>
        <end position="971"/>
    </location>
</feature>
<feature type="compositionally biased region" description="Low complexity" evidence="2">
    <location>
        <begin position="693"/>
        <end position="713"/>
    </location>
</feature>
<dbReference type="InterPro" id="IPR033338">
    <property type="entry name" value="Spc105/Spc7"/>
</dbReference>
<dbReference type="InterPro" id="IPR040850">
    <property type="entry name" value="Knl1_RWD_C"/>
</dbReference>
<sequence>MLPREDLAHFITIAKMPSQAEATLPATRRARKSICGRSPTRKSADRENATVDLGSAMAVASRKKSSRSKSMGPGGLDILKQGTGNRRVSLAAPSKPPPRSILKPTIPLLPEIPPHKPKQSNAPKTSTHPLDSGENDGAGAGTKVALRTEEEQQAAAREREERERAVMEKEVNDRREARRKSLANRRVSFAAEATLHTFHEIEYMQDSTTSTDSTRRASSVAAPSPAPRPQEQSGPDASEPQSPPQEHVEEKVPESPADQRELHQRKRRRSSGAATLNFEDADDDNTITSTVYDSDFEHADDVASIHGEEMTDSSEDSDEEDGTLMTVEAEEMTSASVASTRSRFSMDSGGDLDENLRLAARMAATQRPDEDEEEEFIAGFAGWGKKNPVHAEVIREVEEVNAPSPVRNRSPTAEDQGSDMEMEMETEMDVDMDMTNAVGGILRSNTSPDQDQDQDQGQDQEMDMDMSMDVTKALGGIIQKPAAQTRRKSIRTRSQPETSEDVMSFGEQTMELTAAIGVIQHGRVSDGSQFDTDGNEDMSMELTTAIGGLLPGNIFQSSAQESRRRTIATRNEADLLETATQIRKVTEAEAEEEAGVDETFGMDMTMAVGGIIKAAAPTPEARSAAKKIMAQEADAPDHSVTASTEIISSPKRRASLVVGENGSPERAPFQGKGLRRSLPRATSPGARSVADASSSPIRTPSPSRSPVRSTPSPLKTPPAMIGSRSNSPRRQSSGKAKTTPHSPSKSRLFHQDPNTGLNTPRVVLTPQGRRLSGLGVDRSGLGSPRVAEIFDRRTSLGDAATSFIPSNANNTRRAVVFADPRAIEAEIDRDRLDEEEKEDSRKILQREAEGPQDEGDATLNLRERIQGLSPKKPVLWGRKSLHVGSAKGLLGKRPAELDDDDDSENQDGVKRLKGHQGSPVKNVRLQSPPSKAETTTGRKTRAGLRSTAPADANTITPTTAGSPSRATTPRSQGRFRNVDDKLTNTVDFGHTAHAPEAEGDEEDDGERIHLQDFLNMTSIRFMELNTTKRRHTIAPSAPRDSNASSDGKEDSCHELKKYISEGRRIVREIETETFEENPPLFREYMSATPEVRVLMDNQFKNVKTHARLLSKAMWYEWRMKLQDGLKEGLLKISEGMDNDERLLAKQQELLSSVLPDMVKRFEALEREHEDLEAAARELADCDPDELEAARVDLISAEKSIAEKTKRIEELRRDLEESEKCTDTLTKQKQQCVEEIKEADKIREECRGWSSTEISKLKARTDEIERQHGWTITGISGSVVSMSYRREIELVFDTTLFQERDEQEQQQQDSRIDLWYLADKRELNPLPATPEKDFFLQCIRDHVRGMMMAPSSSALRVSRLLSTVSASWDKANAVARHVRLLNLSFPTSVAKTSDASIAIRSSLLLVPLQTRAEVVLTLQSVPGVAGEAIEVAVMPDARVVYGEPFNVVKMKDFLATKLGGCVLGTASDRKQQSWSDVVSELHRRLLARGVKARQK</sequence>
<feature type="compositionally biased region" description="Acidic residues" evidence="2">
    <location>
        <begin position="450"/>
        <end position="459"/>
    </location>
</feature>
<feature type="coiled-coil region" evidence="1">
    <location>
        <begin position="1154"/>
        <end position="1244"/>
    </location>
</feature>
<comment type="caution">
    <text evidence="4">The sequence shown here is derived from an EMBL/GenBank/DDBJ whole genome shotgun (WGS) entry which is preliminary data.</text>
</comment>
<dbReference type="GO" id="GO:1990758">
    <property type="term" value="P:mitotic sister chromatid biorientation"/>
    <property type="evidence" value="ECO:0007669"/>
    <property type="project" value="TreeGrafter"/>
</dbReference>
<feature type="compositionally biased region" description="Polar residues" evidence="2">
    <location>
        <begin position="333"/>
        <end position="345"/>
    </location>
</feature>
<gene>
    <name evidence="4" type="ORF">B0T26DRAFT_732383</name>
</gene>
<feature type="region of interest" description="Disordered" evidence="2">
    <location>
        <begin position="22"/>
        <end position="185"/>
    </location>
</feature>
<evidence type="ECO:0000259" key="3">
    <source>
        <dbReference type="SMART" id="SM00787"/>
    </source>
</evidence>